<dbReference type="Pfam" id="PF00076">
    <property type="entry name" value="RRM_1"/>
    <property type="match status" value="1"/>
</dbReference>
<dbReference type="SMART" id="SM00360">
    <property type="entry name" value="RRM"/>
    <property type="match status" value="2"/>
</dbReference>
<dbReference type="Gene3D" id="3.30.70.330">
    <property type="match status" value="2"/>
</dbReference>
<dbReference type="InterPro" id="IPR035979">
    <property type="entry name" value="RBD_domain_sf"/>
</dbReference>
<sequence>MDSNLRTLYIKNLPSRPKNISHLKQLLLNAISPNDPSNINQVTQPIDKPSNIKPIESTYNIISISIYRTKKLRNQAFISFFDHLSAINFINHFDDNNGNGLKLNGHKLLIEFSKKDSLLALALRKTVNESNDDNLKVNVQCPLNKALLTRRNNKNQEYIDKKQLNRKCRRLRQRLRSKNEQISESSLLAATASFKKKLLLKKKIPTTTVNNKADNKSVIDKKKQKPLKRKGELEIPPNKMLLVQNLPTNVTIAHLENIFKIDGFKNIKYLAIRNLAFIEYEDIESATKILDDYSNLYNWNGNLININYAR</sequence>
<feature type="domain" description="RRM" evidence="3">
    <location>
        <begin position="6"/>
        <end position="115"/>
    </location>
</feature>
<evidence type="ECO:0000256" key="2">
    <source>
        <dbReference type="SAM" id="Coils"/>
    </source>
</evidence>
<keyword evidence="2" id="KW-0175">Coiled coil</keyword>
<dbReference type="InParanoid" id="I2H0X7"/>
<dbReference type="InterPro" id="IPR000504">
    <property type="entry name" value="RRM_dom"/>
</dbReference>
<keyword evidence="5" id="KW-1185">Reference proteome</keyword>
<proteinExistence type="predicted"/>
<dbReference type="SUPFAM" id="SSF54928">
    <property type="entry name" value="RNA-binding domain, RBD"/>
    <property type="match status" value="2"/>
</dbReference>
<dbReference type="Proteomes" id="UP000002866">
    <property type="component" value="Chromosome 3"/>
</dbReference>
<dbReference type="OrthoDB" id="266020at2759"/>
<accession>I2H0X7</accession>
<dbReference type="KEGG" id="tbl:TBLA_0C02170"/>
<evidence type="ECO:0000313" key="5">
    <source>
        <dbReference type="Proteomes" id="UP000002866"/>
    </source>
</evidence>
<dbReference type="EMBL" id="HE806318">
    <property type="protein sequence ID" value="CCH60029.1"/>
    <property type="molecule type" value="Genomic_DNA"/>
</dbReference>
<protein>
    <recommendedName>
        <fullName evidence="3">RRM domain-containing protein</fullName>
    </recommendedName>
</protein>
<dbReference type="InterPro" id="IPR012677">
    <property type="entry name" value="Nucleotide-bd_a/b_plait_sf"/>
</dbReference>
<evidence type="ECO:0000259" key="3">
    <source>
        <dbReference type="PROSITE" id="PS50102"/>
    </source>
</evidence>
<evidence type="ECO:0000313" key="4">
    <source>
        <dbReference type="EMBL" id="CCH60029.1"/>
    </source>
</evidence>
<dbReference type="HOGENOM" id="CLU_057159_0_0_1"/>
<dbReference type="eggNOG" id="KOG0118">
    <property type="taxonomic scope" value="Eukaryota"/>
</dbReference>
<feature type="domain" description="RRM" evidence="3">
    <location>
        <begin position="239"/>
        <end position="310"/>
    </location>
</feature>
<dbReference type="FunCoup" id="I2H0X7">
    <property type="interactions" value="260"/>
</dbReference>
<organism evidence="4 5">
    <name type="scientific">Henningerozyma blattae (strain ATCC 34711 / CBS 6284 / DSM 70876 / NBRC 10599 / NRRL Y-10934 / UCD 77-7)</name>
    <name type="common">Yeast</name>
    <name type="synonym">Tetrapisispora blattae</name>
    <dbReference type="NCBI Taxonomy" id="1071380"/>
    <lineage>
        <taxon>Eukaryota</taxon>
        <taxon>Fungi</taxon>
        <taxon>Dikarya</taxon>
        <taxon>Ascomycota</taxon>
        <taxon>Saccharomycotina</taxon>
        <taxon>Saccharomycetes</taxon>
        <taxon>Saccharomycetales</taxon>
        <taxon>Saccharomycetaceae</taxon>
        <taxon>Henningerozyma</taxon>
    </lineage>
</organism>
<evidence type="ECO:0000256" key="1">
    <source>
        <dbReference type="PROSITE-ProRule" id="PRU00176"/>
    </source>
</evidence>
<gene>
    <name evidence="4" type="primary">TBLA0C02170</name>
    <name evidence="4" type="ORF">TBLA_0C02170</name>
</gene>
<name>I2H0X7_HENB6</name>
<dbReference type="RefSeq" id="XP_004179548.1">
    <property type="nucleotide sequence ID" value="XM_004179500.1"/>
</dbReference>
<keyword evidence="1" id="KW-0694">RNA-binding</keyword>
<dbReference type="OMA" id="DDICAKK"/>
<dbReference type="GeneID" id="14495009"/>
<reference evidence="4 5" key="1">
    <citation type="journal article" date="2011" name="Proc. Natl. Acad. Sci. U.S.A.">
        <title>Evolutionary erosion of yeast sex chromosomes by mating-type switching accidents.</title>
        <authorList>
            <person name="Gordon J.L."/>
            <person name="Armisen D."/>
            <person name="Proux-Wera E."/>
            <person name="Oheigeartaigh S.S."/>
            <person name="Byrne K.P."/>
            <person name="Wolfe K.H."/>
        </authorList>
    </citation>
    <scope>NUCLEOTIDE SEQUENCE [LARGE SCALE GENOMIC DNA]</scope>
    <source>
        <strain evidence="5">ATCC 34711 / CBS 6284 / DSM 70876 / NBRC 10599 / NRRL Y-10934 / UCD 77-7</strain>
    </source>
</reference>
<feature type="coiled-coil region" evidence="2">
    <location>
        <begin position="154"/>
        <end position="181"/>
    </location>
</feature>
<dbReference type="STRING" id="1071380.I2H0X7"/>
<dbReference type="PROSITE" id="PS50102">
    <property type="entry name" value="RRM"/>
    <property type="match status" value="2"/>
</dbReference>
<dbReference type="AlphaFoldDB" id="I2H0X7"/>
<dbReference type="GO" id="GO:0003723">
    <property type="term" value="F:RNA binding"/>
    <property type="evidence" value="ECO:0007669"/>
    <property type="project" value="UniProtKB-UniRule"/>
</dbReference>